<protein>
    <recommendedName>
        <fullName evidence="4 12">GPI mannosyltransferase 2</fullName>
        <ecNumber evidence="12">2.4.1.-</ecNumber>
    </recommendedName>
</protein>
<comment type="similarity">
    <text evidence="3 12">Belongs to the PIGV family.</text>
</comment>
<comment type="pathway">
    <text evidence="2 12">Glycolipid biosynthesis; glycosylphosphatidylinositol-anchor biosynthesis.</text>
</comment>
<comment type="subcellular location">
    <subcellularLocation>
        <location evidence="1 12">Endoplasmic reticulum membrane</location>
        <topology evidence="1 12">Multi-pass membrane protein</topology>
    </subcellularLocation>
</comment>
<evidence type="ECO:0000256" key="6">
    <source>
        <dbReference type="ARBA" id="ARBA00022676"/>
    </source>
</evidence>
<dbReference type="GO" id="GO:0004376">
    <property type="term" value="F:GPI mannosyltransferase activity"/>
    <property type="evidence" value="ECO:0007669"/>
    <property type="project" value="InterPro"/>
</dbReference>
<name>A0A1J7JA28_9PEZI</name>
<evidence type="ECO:0000256" key="4">
    <source>
        <dbReference type="ARBA" id="ARBA00013795"/>
    </source>
</evidence>
<accession>A0A1J7JA28</accession>
<dbReference type="GO" id="GO:0005789">
    <property type="term" value="C:endoplasmic reticulum membrane"/>
    <property type="evidence" value="ECO:0007669"/>
    <property type="project" value="UniProtKB-SubCell"/>
</dbReference>
<evidence type="ECO:0000256" key="3">
    <source>
        <dbReference type="ARBA" id="ARBA00008698"/>
    </source>
</evidence>
<reference evidence="13 14" key="1">
    <citation type="submission" date="2016-10" db="EMBL/GenBank/DDBJ databases">
        <title>Draft genome sequence of Coniochaeta ligniaria NRRL30616, a lignocellulolytic fungus for bioabatement of inhibitors in plant biomass hydrolysates.</title>
        <authorList>
            <consortium name="DOE Joint Genome Institute"/>
            <person name="Jimenez D.J."/>
            <person name="Hector R.E."/>
            <person name="Riley R."/>
            <person name="Sun H."/>
            <person name="Grigoriev I.V."/>
            <person name="Van Elsas J.D."/>
            <person name="Nichols N.N."/>
        </authorList>
    </citation>
    <scope>NUCLEOTIDE SEQUENCE [LARGE SCALE GENOMIC DNA]</scope>
    <source>
        <strain evidence="13 14">NRRL 30616</strain>
    </source>
</reference>
<evidence type="ECO:0000256" key="8">
    <source>
        <dbReference type="ARBA" id="ARBA00022692"/>
    </source>
</evidence>
<dbReference type="UniPathway" id="UPA00196"/>
<keyword evidence="7 12" id="KW-0808">Transferase</keyword>
<proteinExistence type="inferred from homology"/>
<keyword evidence="6 12" id="KW-0328">Glycosyltransferase</keyword>
<dbReference type="AlphaFoldDB" id="A0A1J7JA28"/>
<evidence type="ECO:0000313" key="13">
    <source>
        <dbReference type="EMBL" id="OIW24402.1"/>
    </source>
</evidence>
<organism evidence="13 14">
    <name type="scientific">Coniochaeta ligniaria NRRL 30616</name>
    <dbReference type="NCBI Taxonomy" id="1408157"/>
    <lineage>
        <taxon>Eukaryota</taxon>
        <taxon>Fungi</taxon>
        <taxon>Dikarya</taxon>
        <taxon>Ascomycota</taxon>
        <taxon>Pezizomycotina</taxon>
        <taxon>Sordariomycetes</taxon>
        <taxon>Sordariomycetidae</taxon>
        <taxon>Coniochaetales</taxon>
        <taxon>Coniochaetaceae</taxon>
        <taxon>Coniochaeta</taxon>
    </lineage>
</organism>
<evidence type="ECO:0000256" key="10">
    <source>
        <dbReference type="ARBA" id="ARBA00022989"/>
    </source>
</evidence>
<comment type="function">
    <text evidence="12">Mannosyltransferase involved in glycosylphosphatidylinositol-anchor biosynthesis.</text>
</comment>
<evidence type="ECO:0000256" key="1">
    <source>
        <dbReference type="ARBA" id="ARBA00004477"/>
    </source>
</evidence>
<dbReference type="GO" id="GO:0006506">
    <property type="term" value="P:GPI anchor biosynthetic process"/>
    <property type="evidence" value="ECO:0007669"/>
    <property type="project" value="UniProtKB-UniPathway"/>
</dbReference>
<evidence type="ECO:0000256" key="11">
    <source>
        <dbReference type="ARBA" id="ARBA00023136"/>
    </source>
</evidence>
<feature type="transmembrane region" description="Helical" evidence="12">
    <location>
        <begin position="411"/>
        <end position="430"/>
    </location>
</feature>
<evidence type="ECO:0000256" key="9">
    <source>
        <dbReference type="ARBA" id="ARBA00022824"/>
    </source>
</evidence>
<feature type="transmembrane region" description="Helical" evidence="12">
    <location>
        <begin position="308"/>
        <end position="328"/>
    </location>
</feature>
<keyword evidence="10 12" id="KW-1133">Transmembrane helix</keyword>
<dbReference type="FunCoup" id="A0A1J7JA28">
    <property type="interactions" value="284"/>
</dbReference>
<evidence type="ECO:0000256" key="12">
    <source>
        <dbReference type="RuleBase" id="RU363112"/>
    </source>
</evidence>
<dbReference type="InterPro" id="IPR007315">
    <property type="entry name" value="PIG-V/Gpi18"/>
</dbReference>
<keyword evidence="5 12" id="KW-0337">GPI-anchor biosynthesis</keyword>
<dbReference type="PANTHER" id="PTHR12468:SF2">
    <property type="entry name" value="GPI MANNOSYLTRANSFERASE 2"/>
    <property type="match status" value="1"/>
</dbReference>
<keyword evidence="8 12" id="KW-0812">Transmembrane</keyword>
<dbReference type="Pfam" id="PF04188">
    <property type="entry name" value="Mannosyl_trans2"/>
    <property type="match status" value="1"/>
</dbReference>
<dbReference type="InParanoid" id="A0A1J7JA28"/>
<comment type="caution">
    <text evidence="12">Lacks conserved residue(s) required for the propagation of feature annotation.</text>
</comment>
<dbReference type="OrthoDB" id="10252502at2759"/>
<dbReference type="GO" id="GO:0000009">
    <property type="term" value="F:alpha-1,6-mannosyltransferase activity"/>
    <property type="evidence" value="ECO:0007669"/>
    <property type="project" value="InterPro"/>
</dbReference>
<sequence length="433" mass="46737">MLAHLAHDAVRRPVPTLLTVFAAWKLFLLLIAVGSTVGPAYDTSGSITLDAASTSNGSAPALLARLTSWDAIYYTQVARRGYLFEQEWAFGSGITIVIERLVKILTSLGIQNGGHLESAAGVLVAHASHLLSALVLNNLGQLVLGDNKLALVGALLHIFSPAGLFLSAPYAEASFALLSFSGYLLYAKSCLAQRAVTRDAQIILSGALFGLATTFRSNGISHGVPFAWEFVQQLRTLPRRPVSALHQLIVLGIGGLCVAAGSIVPQFIAYRRFCDPSVLTQRPWCHGRLRSIYAFVQVHYWDNGMFRYWKVSNIPLFLLAAPMLYVLARSGMAQLGSQARTANARSDRLVGLVKSAAAAQVLITVLTLTGSHVQIITRMASGYPLWYWWLAGQLSRGDKPVAQGGFPSSGFVMFMVMYAAIQAVLFASFLPPA</sequence>
<dbReference type="STRING" id="1408157.A0A1J7JA28"/>
<dbReference type="EMBL" id="KV875103">
    <property type="protein sequence ID" value="OIW24402.1"/>
    <property type="molecule type" value="Genomic_DNA"/>
</dbReference>
<dbReference type="PANTHER" id="PTHR12468">
    <property type="entry name" value="GPI MANNOSYLTRANSFERASE 2"/>
    <property type="match status" value="1"/>
</dbReference>
<dbReference type="Proteomes" id="UP000182658">
    <property type="component" value="Unassembled WGS sequence"/>
</dbReference>
<dbReference type="GO" id="GO:0031501">
    <property type="term" value="C:mannosyltransferase complex"/>
    <property type="evidence" value="ECO:0007669"/>
    <property type="project" value="TreeGrafter"/>
</dbReference>
<keyword evidence="14" id="KW-1185">Reference proteome</keyword>
<feature type="transmembrane region" description="Helical" evidence="12">
    <location>
        <begin position="248"/>
        <end position="268"/>
    </location>
</feature>
<evidence type="ECO:0000313" key="14">
    <source>
        <dbReference type="Proteomes" id="UP000182658"/>
    </source>
</evidence>
<feature type="transmembrane region" description="Helical" evidence="12">
    <location>
        <begin position="21"/>
        <end position="41"/>
    </location>
</feature>
<keyword evidence="9 12" id="KW-0256">Endoplasmic reticulum</keyword>
<feature type="transmembrane region" description="Helical" evidence="12">
    <location>
        <begin position="349"/>
        <end position="369"/>
    </location>
</feature>
<evidence type="ECO:0000256" key="5">
    <source>
        <dbReference type="ARBA" id="ARBA00022502"/>
    </source>
</evidence>
<keyword evidence="11 12" id="KW-0472">Membrane</keyword>
<gene>
    <name evidence="13" type="ORF">CONLIGDRAFT_603975</name>
</gene>
<evidence type="ECO:0000256" key="7">
    <source>
        <dbReference type="ARBA" id="ARBA00022679"/>
    </source>
</evidence>
<dbReference type="EC" id="2.4.1.-" evidence="12"/>
<feature type="transmembrane region" description="Helical" evidence="12">
    <location>
        <begin position="173"/>
        <end position="191"/>
    </location>
</feature>
<evidence type="ECO:0000256" key="2">
    <source>
        <dbReference type="ARBA" id="ARBA00004687"/>
    </source>
</evidence>